<dbReference type="RefSeq" id="WP_105222315.1">
    <property type="nucleotide sequence ID" value="NZ_CAWNSU010000009.1"/>
</dbReference>
<dbReference type="PROSITE" id="PS51186">
    <property type="entry name" value="GNAT"/>
    <property type="match status" value="1"/>
</dbReference>
<sequence>MFAFHLIDESNARAILSWRYQPPYDFYNNSDEDTGLIQYLLHPQNNFYSILDENSELVAYCSFGQDGQVSGGDYCDEALDIGFGIRPDLTGRGKGAEYANAVLEFADTLFKPKTFRVTIAAFNKRALRVWQKLEFEHQHSFERESDRMEFIVLIRANYCSSK</sequence>
<gene>
    <name evidence="2" type="ORF">BWI75_03860</name>
</gene>
<evidence type="ECO:0000313" key="2">
    <source>
        <dbReference type="EMBL" id="MUL35513.1"/>
    </source>
</evidence>
<dbReference type="GO" id="GO:0016747">
    <property type="term" value="F:acyltransferase activity, transferring groups other than amino-acyl groups"/>
    <property type="evidence" value="ECO:0007669"/>
    <property type="project" value="InterPro"/>
</dbReference>
<dbReference type="InterPro" id="IPR016181">
    <property type="entry name" value="Acyl_CoA_acyltransferase"/>
</dbReference>
<evidence type="ECO:0000313" key="3">
    <source>
        <dbReference type="Proteomes" id="UP000441797"/>
    </source>
</evidence>
<protein>
    <recommendedName>
        <fullName evidence="1">N-acetyltransferase domain-containing protein</fullName>
    </recommendedName>
</protein>
<dbReference type="AlphaFoldDB" id="A0A6N8FQS1"/>
<dbReference type="Proteomes" id="UP000441797">
    <property type="component" value="Unassembled WGS sequence"/>
</dbReference>
<accession>A0A6N8FQS1</accession>
<reference evidence="2 3" key="1">
    <citation type="journal article" date="2019" name="Front. Microbiol.">
        <title>Genomic Features for Desiccation Tolerance and Sugar Biosynthesis in the Extremophile Gloeocapsopsis sp. UTEX B3054.</title>
        <authorList>
            <person name="Urrejola C."/>
            <person name="Alcorta J."/>
            <person name="Salas L."/>
            <person name="Vasquez M."/>
            <person name="Polz M.F."/>
            <person name="Vicuna R."/>
            <person name="Diez B."/>
        </authorList>
    </citation>
    <scope>NUCLEOTIDE SEQUENCE [LARGE SCALE GENOMIC DNA]</scope>
    <source>
        <strain evidence="2 3">1H9</strain>
    </source>
</reference>
<dbReference type="OrthoDB" id="423921at2"/>
<feature type="domain" description="N-acetyltransferase" evidence="1">
    <location>
        <begin position="2"/>
        <end position="162"/>
    </location>
</feature>
<dbReference type="Gene3D" id="3.40.630.30">
    <property type="match status" value="1"/>
</dbReference>
<comment type="caution">
    <text evidence="2">The sequence shown here is derived from an EMBL/GenBank/DDBJ whole genome shotgun (WGS) entry which is preliminary data.</text>
</comment>
<dbReference type="EMBL" id="NAPY01000004">
    <property type="protein sequence ID" value="MUL35513.1"/>
    <property type="molecule type" value="Genomic_DNA"/>
</dbReference>
<keyword evidence="3" id="KW-1185">Reference proteome</keyword>
<organism evidence="2 3">
    <name type="scientific">Gloeocapsopsis dulcis AAB1 = 1H9</name>
    <dbReference type="NCBI Taxonomy" id="1433147"/>
    <lineage>
        <taxon>Bacteria</taxon>
        <taxon>Bacillati</taxon>
        <taxon>Cyanobacteriota</taxon>
        <taxon>Cyanophyceae</taxon>
        <taxon>Oscillatoriophycideae</taxon>
        <taxon>Chroococcales</taxon>
        <taxon>Chroococcaceae</taxon>
        <taxon>Gloeocapsopsis</taxon>
        <taxon>Gloeocapsopsis dulcis</taxon>
    </lineage>
</organism>
<dbReference type="Pfam" id="PF13302">
    <property type="entry name" value="Acetyltransf_3"/>
    <property type="match status" value="1"/>
</dbReference>
<dbReference type="SUPFAM" id="SSF55729">
    <property type="entry name" value="Acyl-CoA N-acyltransferases (Nat)"/>
    <property type="match status" value="1"/>
</dbReference>
<evidence type="ECO:0000259" key="1">
    <source>
        <dbReference type="PROSITE" id="PS51186"/>
    </source>
</evidence>
<dbReference type="InterPro" id="IPR000182">
    <property type="entry name" value="GNAT_dom"/>
</dbReference>
<proteinExistence type="predicted"/>
<name>A0A6N8FQS1_9CHRO</name>